<evidence type="ECO:0000256" key="6">
    <source>
        <dbReference type="ARBA" id="ARBA00023157"/>
    </source>
</evidence>
<protein>
    <submittedName>
        <fullName evidence="13">Pyruvate/2-oxoglutarate dehydrogenase complex dihydrolipoamide dehydrogenase (E3) component</fullName>
    </submittedName>
</protein>
<dbReference type="InterPro" id="IPR001100">
    <property type="entry name" value="Pyr_nuc-diS_OxRdtase"/>
</dbReference>
<keyword evidence="13" id="KW-0670">Pyruvate</keyword>
<organism evidence="13 14">
    <name type="scientific">Dyadobacter jejuensis</name>
    <dbReference type="NCBI Taxonomy" id="1082580"/>
    <lineage>
        <taxon>Bacteria</taxon>
        <taxon>Pseudomonadati</taxon>
        <taxon>Bacteroidota</taxon>
        <taxon>Cytophagia</taxon>
        <taxon>Cytophagales</taxon>
        <taxon>Spirosomataceae</taxon>
        <taxon>Dyadobacter</taxon>
    </lineage>
</organism>
<keyword evidence="2 10" id="KW-0285">Flavoprotein</keyword>
<keyword evidence="8" id="KW-0547">Nucleotide-binding</keyword>
<dbReference type="PRINTS" id="PR00368">
    <property type="entry name" value="FADPNR"/>
</dbReference>
<feature type="binding site" evidence="8">
    <location>
        <begin position="178"/>
        <end position="185"/>
    </location>
    <ligand>
        <name>NAD(+)</name>
        <dbReference type="ChEBI" id="CHEBI:57540"/>
    </ligand>
</feature>
<reference evidence="13 14" key="1">
    <citation type="submission" date="2018-03" db="EMBL/GenBank/DDBJ databases">
        <title>Genomic Encyclopedia of Archaeal and Bacterial Type Strains, Phase II (KMG-II): from individual species to whole genera.</title>
        <authorList>
            <person name="Goeker M."/>
        </authorList>
    </citation>
    <scope>NUCLEOTIDE SEQUENCE [LARGE SCALE GENOMIC DNA]</scope>
    <source>
        <strain evidence="13 14">DSM 100346</strain>
    </source>
</reference>
<evidence type="ECO:0000256" key="2">
    <source>
        <dbReference type="ARBA" id="ARBA00022630"/>
    </source>
</evidence>
<evidence type="ECO:0000256" key="3">
    <source>
        <dbReference type="ARBA" id="ARBA00022827"/>
    </source>
</evidence>
<keyword evidence="14" id="KW-1185">Reference proteome</keyword>
<comment type="cofactor">
    <cofactor evidence="8">
        <name>FAD</name>
        <dbReference type="ChEBI" id="CHEBI:57692"/>
    </cofactor>
    <text evidence="8">Binds 1 FAD per subunit.</text>
</comment>
<feature type="binding site" evidence="8">
    <location>
        <begin position="140"/>
        <end position="142"/>
    </location>
    <ligand>
        <name>FAD</name>
        <dbReference type="ChEBI" id="CHEBI:57692"/>
    </ligand>
</feature>
<evidence type="ECO:0000259" key="11">
    <source>
        <dbReference type="Pfam" id="PF02852"/>
    </source>
</evidence>
<sequence length="478" mass="53065">MENSFDMIVIGAGSGGLGVSLFMAKIGLKTLIVDESDAHIGGDCLNYGCVPSKALIHVSRLVSDARKSEDFGMSVSGQPDIAKVMQYVVDRQEVIRKHENADFLRQEGLEVVLGRARFHSSHSIIVNGTVYTGRKIVLATGSSPRALDVPGVDLVRVYDNESLFGLHDFQGRKLLVVGGGPIGVEIGQALLRLGVQVTLVHRGAQILPKEEPEIAAILHQKLEEEGMQILLNTQVHQFTAPNEALLVHGDRIRSKLDFDSVFASIGRTYELGSLDLEKVGIETEKGKIKVNQYLQTTNKDIFTAGDIAGYLQFSHAAEQHTRLLLNNLFSPLKKKLSNDHMSWVTFTDPEIATFGLQKIDMDRKGLDYERLVMGFEDDDRAVVDSYRYGKLVLYISKGGLLRKQKILGGSMIAPNAGELIQELILANTMGLDIDAIFNKIYPYPVASRVNQMIIVKQKEKILTPTINTFLRKWYRFLN</sequence>
<dbReference type="PANTHER" id="PTHR43014">
    <property type="entry name" value="MERCURIC REDUCTASE"/>
    <property type="match status" value="1"/>
</dbReference>
<gene>
    <name evidence="13" type="ORF">CLV98_10396</name>
</gene>
<dbReference type="PIRSF" id="PIRSF000350">
    <property type="entry name" value="Mercury_reductase_MerA"/>
    <property type="match status" value="1"/>
</dbReference>
<dbReference type="InterPro" id="IPR016156">
    <property type="entry name" value="FAD/NAD-linked_Rdtase_dimer_sf"/>
</dbReference>
<evidence type="ECO:0000256" key="1">
    <source>
        <dbReference type="ARBA" id="ARBA00007532"/>
    </source>
</evidence>
<proteinExistence type="inferred from homology"/>
<dbReference type="SUPFAM" id="SSF55424">
    <property type="entry name" value="FAD/NAD-linked reductases, dimerisation (C-terminal) domain"/>
    <property type="match status" value="1"/>
</dbReference>
<feature type="disulfide bond" description="Redox-active" evidence="9">
    <location>
        <begin position="44"/>
        <end position="49"/>
    </location>
</feature>
<dbReference type="OrthoDB" id="9800167at2"/>
<dbReference type="EMBL" id="QGDT01000003">
    <property type="protein sequence ID" value="PWJ58730.1"/>
    <property type="molecule type" value="Genomic_DNA"/>
</dbReference>
<evidence type="ECO:0000313" key="14">
    <source>
        <dbReference type="Proteomes" id="UP000245880"/>
    </source>
</evidence>
<evidence type="ECO:0000256" key="4">
    <source>
        <dbReference type="ARBA" id="ARBA00022857"/>
    </source>
</evidence>
<dbReference type="PROSITE" id="PS00076">
    <property type="entry name" value="PYRIDINE_REDOX_1"/>
    <property type="match status" value="1"/>
</dbReference>
<keyword evidence="7 10" id="KW-0676">Redox-active center</keyword>
<comment type="similarity">
    <text evidence="1 10">Belongs to the class-I pyridine nucleotide-disulfide oxidoreductase family.</text>
</comment>
<dbReference type="GO" id="GO:0000166">
    <property type="term" value="F:nucleotide binding"/>
    <property type="evidence" value="ECO:0007669"/>
    <property type="project" value="UniProtKB-KW"/>
</dbReference>
<dbReference type="PRINTS" id="PR00411">
    <property type="entry name" value="PNDRDTASEI"/>
</dbReference>
<evidence type="ECO:0000256" key="5">
    <source>
        <dbReference type="ARBA" id="ARBA00023002"/>
    </source>
</evidence>
<dbReference type="RefSeq" id="WP_109673671.1">
    <property type="nucleotide sequence ID" value="NZ_QGDT01000003.1"/>
</dbReference>
<dbReference type="SUPFAM" id="SSF51905">
    <property type="entry name" value="FAD/NAD(P)-binding domain"/>
    <property type="match status" value="2"/>
</dbReference>
<dbReference type="InterPro" id="IPR023753">
    <property type="entry name" value="FAD/NAD-binding_dom"/>
</dbReference>
<name>A0A316API7_9BACT</name>
<feature type="binding site" evidence="8">
    <location>
        <position position="53"/>
    </location>
    <ligand>
        <name>FAD</name>
        <dbReference type="ChEBI" id="CHEBI:57692"/>
    </ligand>
</feature>
<evidence type="ECO:0000256" key="9">
    <source>
        <dbReference type="PIRSR" id="PIRSR000350-4"/>
    </source>
</evidence>
<keyword evidence="4" id="KW-0521">NADP</keyword>
<evidence type="ECO:0000313" key="13">
    <source>
        <dbReference type="EMBL" id="PWJ58730.1"/>
    </source>
</evidence>
<dbReference type="Pfam" id="PF02852">
    <property type="entry name" value="Pyr_redox_dim"/>
    <property type="match status" value="1"/>
</dbReference>
<dbReference type="AlphaFoldDB" id="A0A316API7"/>
<feature type="binding site" evidence="8">
    <location>
        <position position="266"/>
    </location>
    <ligand>
        <name>NAD(+)</name>
        <dbReference type="ChEBI" id="CHEBI:57540"/>
    </ligand>
</feature>
<evidence type="ECO:0000259" key="12">
    <source>
        <dbReference type="Pfam" id="PF07992"/>
    </source>
</evidence>
<dbReference type="GO" id="GO:0016668">
    <property type="term" value="F:oxidoreductase activity, acting on a sulfur group of donors, NAD(P) as acceptor"/>
    <property type="evidence" value="ECO:0007669"/>
    <property type="project" value="InterPro"/>
</dbReference>
<evidence type="ECO:0000256" key="10">
    <source>
        <dbReference type="RuleBase" id="RU003691"/>
    </source>
</evidence>
<comment type="caution">
    <text evidence="13">The sequence shown here is derived from an EMBL/GenBank/DDBJ whole genome shotgun (WGS) entry which is preliminary data.</text>
</comment>
<dbReference type="InterPro" id="IPR036188">
    <property type="entry name" value="FAD/NAD-bd_sf"/>
</dbReference>
<accession>A0A316API7</accession>
<keyword evidence="5 10" id="KW-0560">Oxidoreductase</keyword>
<feature type="domain" description="Pyridine nucleotide-disulphide oxidoreductase dimerisation" evidence="11">
    <location>
        <begin position="342"/>
        <end position="447"/>
    </location>
</feature>
<keyword evidence="6" id="KW-1015">Disulfide bond</keyword>
<dbReference type="Proteomes" id="UP000245880">
    <property type="component" value="Unassembled WGS sequence"/>
</dbReference>
<feature type="binding site" evidence="8">
    <location>
        <position position="306"/>
    </location>
    <ligand>
        <name>FAD</name>
        <dbReference type="ChEBI" id="CHEBI:57692"/>
    </ligand>
</feature>
<dbReference type="InterPro" id="IPR004099">
    <property type="entry name" value="Pyr_nucl-diS_OxRdtase_dimer"/>
</dbReference>
<feature type="domain" description="FAD/NAD(P)-binding" evidence="12">
    <location>
        <begin position="5"/>
        <end position="320"/>
    </location>
</feature>
<dbReference type="Pfam" id="PF07992">
    <property type="entry name" value="Pyr_redox_2"/>
    <property type="match status" value="1"/>
</dbReference>
<evidence type="ECO:0000256" key="8">
    <source>
        <dbReference type="PIRSR" id="PIRSR000350-3"/>
    </source>
</evidence>
<keyword evidence="8" id="KW-0520">NAD</keyword>
<dbReference type="Gene3D" id="3.50.50.60">
    <property type="entry name" value="FAD/NAD(P)-binding domain"/>
    <property type="match status" value="2"/>
</dbReference>
<keyword evidence="3 8" id="KW-0274">FAD</keyword>
<evidence type="ECO:0000256" key="7">
    <source>
        <dbReference type="ARBA" id="ARBA00023284"/>
    </source>
</evidence>
<dbReference type="Gene3D" id="3.30.390.30">
    <property type="match status" value="1"/>
</dbReference>
<dbReference type="InterPro" id="IPR012999">
    <property type="entry name" value="Pyr_OxRdtase_I_AS"/>
</dbReference>